<evidence type="ECO:0000256" key="13">
    <source>
        <dbReference type="NCBIfam" id="TIGR01034"/>
    </source>
</evidence>
<accession>A0A1F5JZ44</accession>
<dbReference type="GO" id="GO:0005737">
    <property type="term" value="C:cytoplasm"/>
    <property type="evidence" value="ECO:0007669"/>
    <property type="project" value="UniProtKB-SubCell"/>
</dbReference>
<dbReference type="GO" id="GO:0005524">
    <property type="term" value="F:ATP binding"/>
    <property type="evidence" value="ECO:0007669"/>
    <property type="project" value="UniProtKB-KW"/>
</dbReference>
<evidence type="ECO:0000256" key="15">
    <source>
        <dbReference type="RuleBase" id="RU004462"/>
    </source>
</evidence>
<keyword evidence="10" id="KW-0067">ATP-binding</keyword>
<dbReference type="PROSITE" id="PS00377">
    <property type="entry name" value="ADOMET_SYNTHASE_2"/>
    <property type="match status" value="1"/>
</dbReference>
<dbReference type="Pfam" id="PF02772">
    <property type="entry name" value="S-AdoMet_synt_M"/>
    <property type="match status" value="1"/>
</dbReference>
<gene>
    <name evidence="19" type="ORF">A3C59_01135</name>
</gene>
<dbReference type="PROSITE" id="PS00376">
    <property type="entry name" value="ADOMET_SYNTHASE_1"/>
    <property type="match status" value="1"/>
</dbReference>
<evidence type="ECO:0000256" key="4">
    <source>
        <dbReference type="ARBA" id="ARBA00009685"/>
    </source>
</evidence>
<feature type="domain" description="S-adenosylmethionine synthetase N-terminal" evidence="16">
    <location>
        <begin position="6"/>
        <end position="102"/>
    </location>
</feature>
<feature type="domain" description="S-adenosylmethionine synthetase central" evidence="17">
    <location>
        <begin position="112"/>
        <end position="227"/>
    </location>
</feature>
<keyword evidence="8 14" id="KW-0479">Metal-binding</keyword>
<dbReference type="GO" id="GO:0006730">
    <property type="term" value="P:one-carbon metabolic process"/>
    <property type="evidence" value="ECO:0007669"/>
    <property type="project" value="UniProtKB-KW"/>
</dbReference>
<dbReference type="InterPro" id="IPR022628">
    <property type="entry name" value="S-AdoMet_synt_N"/>
</dbReference>
<evidence type="ECO:0000313" key="20">
    <source>
        <dbReference type="Proteomes" id="UP000176902"/>
    </source>
</evidence>
<evidence type="ECO:0000256" key="5">
    <source>
        <dbReference type="ARBA" id="ARBA00012828"/>
    </source>
</evidence>
<organism evidence="19 20">
    <name type="scientific">Candidatus Daviesbacteria bacterium RIFCSPHIGHO2_02_FULL_36_13</name>
    <dbReference type="NCBI Taxonomy" id="1797768"/>
    <lineage>
        <taxon>Bacteria</taxon>
        <taxon>Candidatus Daviesiibacteriota</taxon>
    </lineage>
</organism>
<reference evidence="19 20" key="1">
    <citation type="journal article" date="2016" name="Nat. Commun.">
        <title>Thousands of microbial genomes shed light on interconnected biogeochemical processes in an aquifer system.</title>
        <authorList>
            <person name="Anantharaman K."/>
            <person name="Brown C.T."/>
            <person name="Hug L.A."/>
            <person name="Sharon I."/>
            <person name="Castelle C.J."/>
            <person name="Probst A.J."/>
            <person name="Thomas B.C."/>
            <person name="Singh A."/>
            <person name="Wilkins M.J."/>
            <person name="Karaoz U."/>
            <person name="Brodie E.L."/>
            <person name="Williams K.H."/>
            <person name="Hubbard S.S."/>
            <person name="Banfield J.F."/>
        </authorList>
    </citation>
    <scope>NUCLEOTIDE SEQUENCE [LARGE SCALE GENOMIC DNA]</scope>
</reference>
<evidence type="ECO:0000256" key="9">
    <source>
        <dbReference type="ARBA" id="ARBA00022741"/>
    </source>
</evidence>
<keyword evidence="11 14" id="KW-0460">Magnesium</keyword>
<dbReference type="Pfam" id="PF02773">
    <property type="entry name" value="S-AdoMet_synt_C"/>
    <property type="match status" value="1"/>
</dbReference>
<comment type="cofactor">
    <cofactor evidence="2">
        <name>K(+)</name>
        <dbReference type="ChEBI" id="CHEBI:29103"/>
    </cofactor>
</comment>
<dbReference type="GO" id="GO:0046872">
    <property type="term" value="F:metal ion binding"/>
    <property type="evidence" value="ECO:0007669"/>
    <property type="project" value="UniProtKB-KW"/>
</dbReference>
<keyword evidence="12 14" id="KW-0630">Potassium</keyword>
<dbReference type="FunFam" id="3.30.300.10:FF:000003">
    <property type="entry name" value="S-adenosylmethionine synthase"/>
    <property type="match status" value="1"/>
</dbReference>
<dbReference type="InterPro" id="IPR022636">
    <property type="entry name" value="S-AdoMet_synthetase_sfam"/>
</dbReference>
<comment type="pathway">
    <text evidence="3">Amino-acid biosynthesis; S-adenosyl-L-methionine biosynthesis; S-adenosyl-L-methionine from L-methionine: step 1/1.</text>
</comment>
<evidence type="ECO:0000259" key="16">
    <source>
        <dbReference type="Pfam" id="PF00438"/>
    </source>
</evidence>
<evidence type="ECO:0000256" key="8">
    <source>
        <dbReference type="ARBA" id="ARBA00022723"/>
    </source>
</evidence>
<dbReference type="PANTHER" id="PTHR11964">
    <property type="entry name" value="S-ADENOSYLMETHIONINE SYNTHETASE"/>
    <property type="match status" value="1"/>
</dbReference>
<dbReference type="PIRSF" id="PIRSF000497">
    <property type="entry name" value="MAT"/>
    <property type="match status" value="1"/>
</dbReference>
<keyword evidence="9" id="KW-0547">Nucleotide-binding</keyword>
<evidence type="ECO:0000256" key="11">
    <source>
        <dbReference type="ARBA" id="ARBA00022842"/>
    </source>
</evidence>
<dbReference type="InterPro" id="IPR002133">
    <property type="entry name" value="S-AdoMet_synthetase"/>
</dbReference>
<evidence type="ECO:0000259" key="18">
    <source>
        <dbReference type="Pfam" id="PF02773"/>
    </source>
</evidence>
<evidence type="ECO:0000256" key="2">
    <source>
        <dbReference type="ARBA" id="ARBA00001958"/>
    </source>
</evidence>
<evidence type="ECO:0000313" key="19">
    <source>
        <dbReference type="EMBL" id="OGE33895.1"/>
    </source>
</evidence>
<evidence type="ECO:0000256" key="3">
    <source>
        <dbReference type="ARBA" id="ARBA00005224"/>
    </source>
</evidence>
<proteinExistence type="inferred from homology"/>
<evidence type="ECO:0000256" key="7">
    <source>
        <dbReference type="ARBA" id="ARBA00022679"/>
    </source>
</evidence>
<comment type="subcellular location">
    <subcellularLocation>
        <location evidence="14">Cytoplasm</location>
    </subcellularLocation>
</comment>
<dbReference type="InterPro" id="IPR022630">
    <property type="entry name" value="S-AdoMet_synt_C"/>
</dbReference>
<dbReference type="InterPro" id="IPR022631">
    <property type="entry name" value="ADOMET_SYNTHASE_CS"/>
</dbReference>
<comment type="cofactor">
    <cofactor evidence="1">
        <name>Mg(2+)</name>
        <dbReference type="ChEBI" id="CHEBI:18420"/>
    </cofactor>
</comment>
<dbReference type="GO" id="GO:0004478">
    <property type="term" value="F:methionine adenosyltransferase activity"/>
    <property type="evidence" value="ECO:0007669"/>
    <property type="project" value="UniProtKB-UniRule"/>
</dbReference>
<name>A0A1F5JZ44_9BACT</name>
<evidence type="ECO:0000256" key="1">
    <source>
        <dbReference type="ARBA" id="ARBA00001946"/>
    </source>
</evidence>
<comment type="similarity">
    <text evidence="4 15">Belongs to the AdoMet synthase family.</text>
</comment>
<comment type="caution">
    <text evidence="19">The sequence shown here is derived from an EMBL/GenBank/DDBJ whole genome shotgun (WGS) entry which is preliminary data.</text>
</comment>
<dbReference type="AlphaFoldDB" id="A0A1F5JZ44"/>
<dbReference type="Gene3D" id="3.30.300.10">
    <property type="match status" value="3"/>
</dbReference>
<dbReference type="STRING" id="1797768.A3C59_01135"/>
<evidence type="ECO:0000256" key="14">
    <source>
        <dbReference type="RuleBase" id="RU000542"/>
    </source>
</evidence>
<feature type="domain" description="S-adenosylmethionine synthetase C-terminal" evidence="18">
    <location>
        <begin position="232"/>
        <end position="368"/>
    </location>
</feature>
<dbReference type="Proteomes" id="UP000176902">
    <property type="component" value="Unassembled WGS sequence"/>
</dbReference>
<evidence type="ECO:0000256" key="10">
    <source>
        <dbReference type="ARBA" id="ARBA00022840"/>
    </source>
</evidence>
<dbReference type="CDD" id="cd18079">
    <property type="entry name" value="S-AdoMet_synt"/>
    <property type="match status" value="1"/>
</dbReference>
<comment type="subunit">
    <text evidence="14">Homotetramer.</text>
</comment>
<dbReference type="NCBIfam" id="TIGR01034">
    <property type="entry name" value="metK"/>
    <property type="match status" value="1"/>
</dbReference>
<dbReference type="UniPathway" id="UPA00315">
    <property type="reaction ID" value="UER00080"/>
</dbReference>
<dbReference type="GO" id="GO:0006556">
    <property type="term" value="P:S-adenosylmethionine biosynthetic process"/>
    <property type="evidence" value="ECO:0007669"/>
    <property type="project" value="UniProtKB-UniRule"/>
</dbReference>
<sequence length="371" mass="40219">MSNGNTTFTSESVCAGHPDKICDQISDAVLDAVLAQDPNGHVACETLCGFNRVIIAGEITAHAKIDIKKIAQEQIKRLGYSDPNYNFSYKSPIEVFVHAQSPEIAVGVASDKGAGDQGMMFGYACNESQELMPLPIIMAHQLARRIDQVREEGILPYLRPDGKTQVTVEYKNGKAVGIAQVVIAVPHDEKTKIAQVKKDIFKNVVEGVLARHGFKISISALILNGTGVWHNGGPASDCGLTGRKIVVDGYGGYARVGGGAFSGKDPTKVDRSGAYAARFIAKNIIANKLADRAEVRIAYFIGAKKPVMLEVETFGTDKKSHKVIDDFASKILDTSVSGILKGLDLQRPIYLQTAAYGHFGREEFPWERIVK</sequence>
<evidence type="ECO:0000256" key="6">
    <source>
        <dbReference type="ARBA" id="ARBA00022563"/>
    </source>
</evidence>
<dbReference type="Pfam" id="PF00438">
    <property type="entry name" value="S-AdoMet_synt_N"/>
    <property type="match status" value="1"/>
</dbReference>
<dbReference type="InterPro" id="IPR022629">
    <property type="entry name" value="S-AdoMet_synt_central"/>
</dbReference>
<keyword evidence="7 19" id="KW-0808">Transferase</keyword>
<evidence type="ECO:0000259" key="17">
    <source>
        <dbReference type="Pfam" id="PF02772"/>
    </source>
</evidence>
<dbReference type="EC" id="2.5.1.6" evidence="5 13"/>
<keyword evidence="6" id="KW-0554">One-carbon metabolism</keyword>
<evidence type="ECO:0000256" key="12">
    <source>
        <dbReference type="ARBA" id="ARBA00022958"/>
    </source>
</evidence>
<dbReference type="SUPFAM" id="SSF55973">
    <property type="entry name" value="S-adenosylmethionine synthetase"/>
    <property type="match status" value="3"/>
</dbReference>
<dbReference type="EMBL" id="MFCV01000004">
    <property type="protein sequence ID" value="OGE33895.1"/>
    <property type="molecule type" value="Genomic_DNA"/>
</dbReference>
<protein>
    <recommendedName>
        <fullName evidence="5 13">Methionine adenosyltransferase</fullName>
        <ecNumber evidence="5 13">2.5.1.6</ecNumber>
    </recommendedName>
</protein>